<feature type="transmembrane region" description="Helical" evidence="2">
    <location>
        <begin position="20"/>
        <end position="45"/>
    </location>
</feature>
<organism evidence="3">
    <name type="scientific">Psilocybe cubensis</name>
    <name type="common">Psychedelic mushroom</name>
    <name type="synonym">Stropharia cubensis</name>
    <dbReference type="NCBI Taxonomy" id="181762"/>
    <lineage>
        <taxon>Eukaryota</taxon>
        <taxon>Fungi</taxon>
        <taxon>Dikarya</taxon>
        <taxon>Basidiomycota</taxon>
        <taxon>Agaricomycotina</taxon>
        <taxon>Agaricomycetes</taxon>
        <taxon>Agaricomycetidae</taxon>
        <taxon>Agaricales</taxon>
        <taxon>Agaricineae</taxon>
        <taxon>Strophariaceae</taxon>
        <taxon>Psilocybe</taxon>
    </lineage>
</organism>
<accession>A0A8H7XNX5</accession>
<protein>
    <submittedName>
        <fullName evidence="3">Uncharacterized protein</fullName>
    </submittedName>
</protein>
<comment type="caution">
    <text evidence="3">The sequence shown here is derived from an EMBL/GenBank/DDBJ whole genome shotgun (WGS) entry which is preliminary data.</text>
</comment>
<feature type="region of interest" description="Disordered" evidence="1">
    <location>
        <begin position="94"/>
        <end position="179"/>
    </location>
</feature>
<gene>
    <name evidence="3" type="ORF">JR316_010838</name>
</gene>
<reference evidence="3" key="1">
    <citation type="submission" date="2021-02" db="EMBL/GenBank/DDBJ databases">
        <title>Psilocybe cubensis genome.</title>
        <authorList>
            <person name="Mckernan K.J."/>
            <person name="Crawford S."/>
            <person name="Trippe A."/>
            <person name="Kane L.T."/>
            <person name="Mclaughlin S."/>
        </authorList>
    </citation>
    <scope>NUCLEOTIDE SEQUENCE [LARGE SCALE GENOMIC DNA]</scope>
    <source>
        <strain evidence="3">MGC-MH-2018</strain>
    </source>
</reference>
<name>A0A8H7XNX5_PSICU</name>
<feature type="region of interest" description="Disordered" evidence="1">
    <location>
        <begin position="314"/>
        <end position="355"/>
    </location>
</feature>
<dbReference type="EMBL" id="JAFIQS010000012">
    <property type="protein sequence ID" value="KAG5164332.1"/>
    <property type="molecule type" value="Genomic_DNA"/>
</dbReference>
<evidence type="ECO:0000256" key="2">
    <source>
        <dbReference type="SAM" id="Phobius"/>
    </source>
</evidence>
<proteinExistence type="predicted"/>
<dbReference type="OrthoDB" id="3047721at2759"/>
<keyword evidence="2" id="KW-0472">Membrane</keyword>
<evidence type="ECO:0000313" key="3">
    <source>
        <dbReference type="EMBL" id="KAG5164332.1"/>
    </source>
</evidence>
<dbReference type="AlphaFoldDB" id="A0A8H7XNX5"/>
<feature type="compositionally biased region" description="Low complexity" evidence="1">
    <location>
        <begin position="263"/>
        <end position="284"/>
    </location>
</feature>
<feature type="region of interest" description="Disordered" evidence="1">
    <location>
        <begin position="263"/>
        <end position="286"/>
    </location>
</feature>
<sequence length="355" mass="38038">MPTVFFTRDRELDDTLESEAHLTLILVGVGLGILVIVTAAVYYGYRLVRILRPAWCFWRFSGPITNSADTVEVKRSESGTSEVNSLSVDMSMAQSKPSFIRRQTEPERTPPSSRIPSFFNSIRKNSSVSVPRQHTGVYTGTNNRSPFPGPPPAVRLNSPTTPTQSRFNSHGATPHTSPAQQGIVTPHIAAWMKVADSVVGRHPDAQPLSARVATQAEIDLISGHVHVPWAFNGPGPSGSQPPVPVKVMRPVLSAPASAIAPAIGQGHGQGQPQTQPPSTSLATSMTMKPRLGSSVLKDIGNLRGNREISTATVNKTSNSRSAKGKAAVRRAHDLGKENMPAVPSPLAQSGRHRTN</sequence>
<keyword evidence="2" id="KW-1133">Transmembrane helix</keyword>
<evidence type="ECO:0000256" key="1">
    <source>
        <dbReference type="SAM" id="MobiDB-lite"/>
    </source>
</evidence>
<feature type="compositionally biased region" description="Polar residues" evidence="1">
    <location>
        <begin position="157"/>
        <end position="179"/>
    </location>
</feature>
<keyword evidence="2" id="KW-0812">Transmembrane</keyword>
<feature type="compositionally biased region" description="Polar residues" evidence="1">
    <location>
        <begin position="110"/>
        <end position="145"/>
    </location>
</feature>